<dbReference type="Proteomes" id="UP000297555">
    <property type="component" value="Unassembled WGS sequence"/>
</dbReference>
<dbReference type="EMBL" id="CP029608">
    <property type="protein sequence ID" value="AXI64415.1"/>
    <property type="molecule type" value="Genomic_DNA"/>
</dbReference>
<dbReference type="KEGG" id="pke:DLD99_08805"/>
<evidence type="ECO:0000313" key="3">
    <source>
        <dbReference type="Proteomes" id="UP000253720"/>
    </source>
</evidence>
<gene>
    <name evidence="1" type="ORF">DLD99_08805</name>
    <name evidence="2" type="ORF">E4J90_07585</name>
</gene>
<organism evidence="1 3">
    <name type="scientific">Pseudomonas kribbensis</name>
    <dbReference type="NCBI Taxonomy" id="1628086"/>
    <lineage>
        <taxon>Bacteria</taxon>
        <taxon>Pseudomonadati</taxon>
        <taxon>Pseudomonadota</taxon>
        <taxon>Gammaproteobacteria</taxon>
        <taxon>Pseudomonadales</taxon>
        <taxon>Pseudomonadaceae</taxon>
        <taxon>Pseudomonas</taxon>
    </lineage>
</organism>
<reference evidence="1 3" key="1">
    <citation type="submission" date="2018-05" db="EMBL/GenBank/DDBJ databases">
        <title>Complete genome sequence of Pseudomonas kribbensis 46-2(T).</title>
        <authorList>
            <person name="Jeong H."/>
            <person name="Lee S.-G."/>
            <person name="Rha E."/>
            <person name="Kim H."/>
        </authorList>
    </citation>
    <scope>NUCLEOTIDE SEQUENCE [LARGE SCALE GENOMIC DNA]</scope>
    <source>
        <strain evidence="1 3">46-2</strain>
    </source>
</reference>
<dbReference type="EMBL" id="SPDQ01000011">
    <property type="protein sequence ID" value="TFH81444.1"/>
    <property type="molecule type" value="Genomic_DNA"/>
</dbReference>
<evidence type="ECO:0000313" key="2">
    <source>
        <dbReference type="EMBL" id="TFH81444.1"/>
    </source>
</evidence>
<name>A0A345RYP9_9PSED</name>
<dbReference type="Proteomes" id="UP000253720">
    <property type="component" value="Chromosome"/>
</dbReference>
<proteinExistence type="predicted"/>
<sequence>MVRPSGCKATHVTCIYRGVGGLHVFDMQSSGGLSGVKYSDAVNGFLMSFLVASRSLAEQVAVCVRLMIKAISTPLMFERVCGQA</sequence>
<reference evidence="2 4" key="2">
    <citation type="submission" date="2019-03" db="EMBL/GenBank/DDBJ databases">
        <title>Draft genome sequence of humic substances-degrading Pseudomonas kribbensis CHA-19 from forest soil.</title>
        <authorList>
            <person name="Kim D."/>
        </authorList>
    </citation>
    <scope>NUCLEOTIDE SEQUENCE [LARGE SCALE GENOMIC DNA]</scope>
    <source>
        <strain evidence="2 4">CHA-19</strain>
    </source>
</reference>
<evidence type="ECO:0000313" key="1">
    <source>
        <dbReference type="EMBL" id="AXI64415.1"/>
    </source>
</evidence>
<protein>
    <submittedName>
        <fullName evidence="1">Uncharacterized protein</fullName>
    </submittedName>
</protein>
<accession>A0A345RYP9</accession>
<dbReference type="AlphaFoldDB" id="A0A345RYP9"/>
<dbReference type="OrthoDB" id="6905036at2"/>
<evidence type="ECO:0000313" key="4">
    <source>
        <dbReference type="Proteomes" id="UP000297555"/>
    </source>
</evidence>
<keyword evidence="3" id="KW-1185">Reference proteome</keyword>